<name>A0A160ESU2_AERVE</name>
<reference evidence="2 7" key="3">
    <citation type="submission" date="2018-11" db="EMBL/GenBank/DDBJ databases">
        <title>Complete genome sequence of multidrug-resistant Aeromonas veronii strain MS-18-37.</title>
        <authorList>
            <person name="Abdelhamed H."/>
            <person name="Lawrence M."/>
            <person name="Waldbieser G."/>
        </authorList>
    </citation>
    <scope>NUCLEOTIDE SEQUENCE [LARGE SCALE GENOMIC DNA]</scope>
    <source>
        <strain evidence="2 7">MS-18-37</strain>
    </source>
</reference>
<evidence type="ECO:0000313" key="3">
    <source>
        <dbReference type="EMBL" id="MCR4448922.1"/>
    </source>
</evidence>
<dbReference type="RefSeq" id="WP_005359258.1">
    <property type="nucleotide sequence ID" value="NZ_CAWNYM010000011.1"/>
</dbReference>
<dbReference type="GeneID" id="60843118"/>
<evidence type="ECO:0008006" key="10">
    <source>
        <dbReference type="Google" id="ProtNLM"/>
    </source>
</evidence>
<evidence type="ECO:0000313" key="2">
    <source>
        <dbReference type="EMBL" id="AYV37939.1"/>
    </source>
</evidence>
<evidence type="ECO:0000313" key="1">
    <source>
        <dbReference type="EMBL" id="ANB52201.1"/>
    </source>
</evidence>
<evidence type="ECO:0000313" key="4">
    <source>
        <dbReference type="EMBL" id="RKJ89893.1"/>
    </source>
</evidence>
<evidence type="ECO:0000313" key="6">
    <source>
        <dbReference type="Proteomes" id="UP000076809"/>
    </source>
</evidence>
<proteinExistence type="predicted"/>
<protein>
    <recommendedName>
        <fullName evidence="10">Primosomal protein N C-terminal domain-containing protein</fullName>
    </recommendedName>
</protein>
<dbReference type="EMBL" id="CP014774">
    <property type="protein sequence ID" value="ANB52201.1"/>
    <property type="molecule type" value="Genomic_DNA"/>
</dbReference>
<reference evidence="1 6" key="1">
    <citation type="journal article" date="2016" name="J. Clin. Microbiol.">
        <title>Detection and Whole-Genome Sequencing of Carbapenemase-Producing Aeromonas hydrophila Isolates from Routine Perirectal Surveillance Culture.</title>
        <authorList>
            <person name="Hughes H.Y."/>
            <person name="Conlan S.P."/>
            <person name="Lau A.F."/>
            <person name="Dekker J.P."/>
            <person name="Michelin A.V."/>
            <person name="Youn J.H."/>
            <person name="Henderson D.K."/>
            <person name="Frank K.M."/>
            <person name="Segre J.A."/>
            <person name="Palmore T.N."/>
        </authorList>
    </citation>
    <scope>NUCLEOTIDE SEQUENCE [LARGE SCALE GENOMIC DNA]</scope>
    <source>
        <strain evidence="1 6">AVNIH1</strain>
    </source>
</reference>
<dbReference type="EMBL" id="JANLFC010000031">
    <property type="protein sequence ID" value="MCR4448922.1"/>
    <property type="molecule type" value="Genomic_DNA"/>
</dbReference>
<sequence>MRFISIKPAADRAVATGSVATRAHPLLSRLGRGMLPRWLGGKQRQHHYRLQIRCEDRADMEQVLDMVNHTLQPAGLQPMQSMKPGRGGGRELVLNLQCTPPQRRYLVQFVHQVGVAHPVRWQLRPRIDCDPELN</sequence>
<dbReference type="Proteomes" id="UP001204061">
    <property type="component" value="Unassembled WGS sequence"/>
</dbReference>
<reference evidence="4 8" key="2">
    <citation type="submission" date="2018-09" db="EMBL/GenBank/DDBJ databases">
        <title>Genome sequencing of Aeromonas veronii MS-17-88.</title>
        <authorList>
            <person name="Tekedar H.C."/>
            <person name="Arick M.A."/>
            <person name="Hsu C.-Y."/>
            <person name="Thrash A."/>
            <person name="Karsi A."/>
            <person name="Lawrence M.L."/>
            <person name="Abdelhamed H."/>
        </authorList>
    </citation>
    <scope>NUCLEOTIDE SEQUENCE [LARGE SCALE GENOMIC DNA]</scope>
    <source>
        <strain evidence="4 8">MS 17-88</strain>
    </source>
</reference>
<dbReference type="Proteomes" id="UP000281725">
    <property type="component" value="Unassembled WGS sequence"/>
</dbReference>
<evidence type="ECO:0000313" key="8">
    <source>
        <dbReference type="Proteomes" id="UP000281725"/>
    </source>
</evidence>
<reference evidence="3" key="5">
    <citation type="submission" date="2022-08" db="EMBL/GenBank/DDBJ databases">
        <title>A global survey of hypervirulent Aeromonas hydrophila identified this emerging pathogen in farmed fish in the lower Mekong River basin.</title>
        <authorList>
            <person name="Xu T."/>
            <person name="Rasmussen-Ivey C.R."/>
            <person name="Moen F.S."/>
            <person name="Fernandez Bravo A."/>
            <person name="Lamy B."/>
            <person name="Beaz-Hidalgo R."/>
            <person name="Khan C.D."/>
            <person name="Castro Escarpulli G."/>
            <person name="Yasin I.S.M."/>
            <person name="Figueras M.J."/>
            <person name="Azzam Sayuti M."/>
            <person name="Karim M.M."/>
            <person name="Alam K.M."/>
            <person name="Le T.T.T."/>
            <person name="Thao N.H.P."/>
            <person name="Addo S."/>
            <person name="Duodu S."/>
            <person name="Ali S."/>
            <person name="Mey S."/>
            <person name="Somony T."/>
            <person name="Liles M.R."/>
        </authorList>
    </citation>
    <scope>NUCLEOTIDE SEQUENCE</scope>
    <source>
        <strain evidence="3">0.14</strain>
    </source>
</reference>
<dbReference type="EMBL" id="CP033604">
    <property type="protein sequence ID" value="AYV37939.1"/>
    <property type="molecule type" value="Genomic_DNA"/>
</dbReference>
<dbReference type="EMBL" id="RAWX01000002">
    <property type="protein sequence ID" value="RKJ89893.1"/>
    <property type="molecule type" value="Genomic_DNA"/>
</dbReference>
<evidence type="ECO:0000313" key="5">
    <source>
        <dbReference type="EMBL" id="VXA82503.1"/>
    </source>
</evidence>
<dbReference type="Proteomes" id="UP000439123">
    <property type="component" value="Unassembled WGS sequence"/>
</dbReference>
<dbReference type="EMBL" id="CABWLC010000006">
    <property type="protein sequence ID" value="VXA82503.1"/>
    <property type="molecule type" value="Genomic_DNA"/>
</dbReference>
<dbReference type="Proteomes" id="UP000267614">
    <property type="component" value="Chromosome"/>
</dbReference>
<evidence type="ECO:0000313" key="7">
    <source>
        <dbReference type="Proteomes" id="UP000267614"/>
    </source>
</evidence>
<dbReference type="AlphaFoldDB" id="A0A160ESU2"/>
<organism evidence="5 9">
    <name type="scientific">Aeromonas veronii</name>
    <dbReference type="NCBI Taxonomy" id="654"/>
    <lineage>
        <taxon>Bacteria</taxon>
        <taxon>Pseudomonadati</taxon>
        <taxon>Pseudomonadota</taxon>
        <taxon>Gammaproteobacteria</taxon>
        <taxon>Aeromonadales</taxon>
        <taxon>Aeromonadaceae</taxon>
        <taxon>Aeromonas</taxon>
    </lineage>
</organism>
<dbReference type="Proteomes" id="UP000076809">
    <property type="component" value="Chromosome"/>
</dbReference>
<evidence type="ECO:0000313" key="9">
    <source>
        <dbReference type="Proteomes" id="UP000439123"/>
    </source>
</evidence>
<accession>A0A653KTU3</accession>
<gene>
    <name evidence="5" type="ORF">AERO8C_140041</name>
    <name evidence="4" type="ORF">D6R50_11745</name>
    <name evidence="2" type="ORF">EFI48_14655</name>
    <name evidence="3" type="ORF">NS965_11075</name>
    <name evidence="1" type="ORF">WM43_05740</name>
</gene>
<accession>A0A160ESU2</accession>
<reference evidence="5 9" key="4">
    <citation type="submission" date="2019-10" db="EMBL/GenBank/DDBJ databases">
        <authorList>
            <person name="Karimi E."/>
        </authorList>
    </citation>
    <scope>NUCLEOTIDE SEQUENCE [LARGE SCALE GENOMIC DNA]</scope>
    <source>
        <strain evidence="5">Aeromonas sp. 8C</strain>
    </source>
</reference>